<feature type="domain" description="Histidine kinase" evidence="11">
    <location>
        <begin position="352"/>
        <end position="580"/>
    </location>
</feature>
<feature type="modified residue" description="4-aspartylphosphate" evidence="9">
    <location>
        <position position="797"/>
    </location>
</feature>
<evidence type="ECO:0000256" key="9">
    <source>
        <dbReference type="PROSITE-ProRule" id="PRU00169"/>
    </source>
</evidence>
<name>A0ABX7B5L9_9PROT</name>
<dbReference type="InterPro" id="IPR013656">
    <property type="entry name" value="PAS_4"/>
</dbReference>
<dbReference type="InterPro" id="IPR000014">
    <property type="entry name" value="PAS"/>
</dbReference>
<accession>A0ABX7B5L9</accession>
<dbReference type="Pfam" id="PF00072">
    <property type="entry name" value="Response_reg"/>
    <property type="match status" value="2"/>
</dbReference>
<dbReference type="InterPro" id="IPR011006">
    <property type="entry name" value="CheY-like_superfamily"/>
</dbReference>
<evidence type="ECO:0000256" key="7">
    <source>
        <dbReference type="ARBA" id="ARBA00022840"/>
    </source>
</evidence>
<dbReference type="PROSITE" id="PS50110">
    <property type="entry name" value="RESPONSE_REGULATORY"/>
    <property type="match status" value="2"/>
</dbReference>
<evidence type="ECO:0000256" key="1">
    <source>
        <dbReference type="ARBA" id="ARBA00000085"/>
    </source>
</evidence>
<dbReference type="InterPro" id="IPR001789">
    <property type="entry name" value="Sig_transdc_resp-reg_receiver"/>
</dbReference>
<dbReference type="Pfam" id="PF02518">
    <property type="entry name" value="HATPase_c"/>
    <property type="match status" value="1"/>
</dbReference>
<evidence type="ECO:0000313" key="16">
    <source>
        <dbReference type="Proteomes" id="UP000595197"/>
    </source>
</evidence>
<keyword evidence="10" id="KW-0175">Coiled coil</keyword>
<dbReference type="CDD" id="cd00130">
    <property type="entry name" value="PAS"/>
    <property type="match status" value="1"/>
</dbReference>
<evidence type="ECO:0000256" key="4">
    <source>
        <dbReference type="ARBA" id="ARBA00022679"/>
    </source>
</evidence>
<evidence type="ECO:0000256" key="2">
    <source>
        <dbReference type="ARBA" id="ARBA00012438"/>
    </source>
</evidence>
<dbReference type="InterPro" id="IPR005467">
    <property type="entry name" value="His_kinase_dom"/>
</dbReference>
<reference evidence="15" key="1">
    <citation type="submission" date="2021-02" db="EMBL/GenBank/DDBJ databases">
        <title>Skermanella TT6 skin isolate.</title>
        <authorList>
            <person name="Lee K."/>
            <person name="Ganzorig M."/>
        </authorList>
    </citation>
    <scope>NUCLEOTIDE SEQUENCE</scope>
    <source>
        <strain evidence="15">TT6</strain>
    </source>
</reference>
<feature type="domain" description="Response regulatory" evidence="12">
    <location>
        <begin position="601"/>
        <end position="717"/>
    </location>
</feature>
<keyword evidence="7" id="KW-0067">ATP-binding</keyword>
<evidence type="ECO:0000256" key="3">
    <source>
        <dbReference type="ARBA" id="ARBA00022553"/>
    </source>
</evidence>
<dbReference type="Gene3D" id="1.10.287.130">
    <property type="match status" value="1"/>
</dbReference>
<dbReference type="Pfam" id="PF08448">
    <property type="entry name" value="PAS_4"/>
    <property type="match status" value="2"/>
</dbReference>
<dbReference type="InterPro" id="IPR036890">
    <property type="entry name" value="HATPase_C_sf"/>
</dbReference>
<evidence type="ECO:0000313" key="15">
    <source>
        <dbReference type="EMBL" id="QQP89665.1"/>
    </source>
</evidence>
<evidence type="ECO:0000256" key="8">
    <source>
        <dbReference type="ARBA" id="ARBA00023012"/>
    </source>
</evidence>
<dbReference type="SMART" id="SM00387">
    <property type="entry name" value="HATPase_c"/>
    <property type="match status" value="1"/>
</dbReference>
<protein>
    <recommendedName>
        <fullName evidence="2">histidine kinase</fullName>
        <ecNumber evidence="2">2.7.13.3</ecNumber>
    </recommendedName>
</protein>
<evidence type="ECO:0000256" key="5">
    <source>
        <dbReference type="ARBA" id="ARBA00022741"/>
    </source>
</evidence>
<dbReference type="Gene3D" id="3.30.565.10">
    <property type="entry name" value="Histidine kinase-like ATPase, C-terminal domain"/>
    <property type="match status" value="1"/>
</dbReference>
<dbReference type="EMBL" id="CP067420">
    <property type="protein sequence ID" value="QQP89665.1"/>
    <property type="molecule type" value="Genomic_DNA"/>
</dbReference>
<dbReference type="InterPro" id="IPR000700">
    <property type="entry name" value="PAS-assoc_C"/>
</dbReference>
<dbReference type="NCBIfam" id="TIGR00229">
    <property type="entry name" value="sensory_box"/>
    <property type="match status" value="1"/>
</dbReference>
<dbReference type="EC" id="2.7.13.3" evidence="2"/>
<dbReference type="SUPFAM" id="SSF55785">
    <property type="entry name" value="PYP-like sensor domain (PAS domain)"/>
    <property type="match status" value="2"/>
</dbReference>
<dbReference type="Gene3D" id="3.30.450.20">
    <property type="entry name" value="PAS domain"/>
    <property type="match status" value="2"/>
</dbReference>
<organism evidence="15 16">
    <name type="scientific">Skermanella cutis</name>
    <dbReference type="NCBI Taxonomy" id="2775420"/>
    <lineage>
        <taxon>Bacteria</taxon>
        <taxon>Pseudomonadati</taxon>
        <taxon>Pseudomonadota</taxon>
        <taxon>Alphaproteobacteria</taxon>
        <taxon>Rhodospirillales</taxon>
        <taxon>Azospirillaceae</taxon>
        <taxon>Skermanella</taxon>
    </lineage>
</organism>
<feature type="modified residue" description="4-aspartylphosphate" evidence="9">
    <location>
        <position position="651"/>
    </location>
</feature>
<dbReference type="PROSITE" id="PS50112">
    <property type="entry name" value="PAS"/>
    <property type="match status" value="1"/>
</dbReference>
<gene>
    <name evidence="15" type="ORF">IGS68_27500</name>
</gene>
<feature type="domain" description="Response regulatory" evidence="12">
    <location>
        <begin position="748"/>
        <end position="862"/>
    </location>
</feature>
<sequence>MPTLDLSDPAVYRSLFEASPNPYVLLDRNLTILGCNGAYLNVTGRTREQIVGRNMFDAFPGGDNEAQLRASFDRVLRTRQVDAIAVIPYAIARTTPEGTVMEERFWSATHTPLLNHLGGVGLILQHTVDVTELHRLKEAVALGDGGDVPPGPREQLESDLMRRAQAVQRTNLTLDAELDRLHRLFTQAPGFIAVISGPDHVFDLANDAYYRLVGRRDILGKPVREALPDVEGQGFYELLDHVHATGQAFVGRDMRLLVQPDPDATATELFVDFVYQPVLKPDGSVSAIFVQGHDVTDRKRARDELMRYQTDLEALVRERTLALEKSEAERVQAEAALRQAQRLEAIGKLTGGVAHDFNNLLQVIGSNLDLLQHEFIGNRGGDPASTARRLDSAMGAVQRGARLASQLLAFARRQPLEPRPVSLGRLLRGMDDLLRRALGDGIEVETVIAGGLWSMLADPNQVENVILNLAINARDAMDGTGRLTLEAGNAMLDDLYALQHPEVTAGQYVMLAVSDTGCGMSPDVMERAFEPFFTTKPEGKGTGMGLAMVHGFVKQSGGHVKLYSEVGHGTTVKIYLPRSRQAAEEPAPELRGGPVAGGTETVLVVEDDPQVRAATVEILAGLGYRVLQAADAQSALAVIRSGVLVDLLFTDVVMPGPLRSPDLARQARETLPDLAVLFTSGYTENAIVHGGRLDPGVQLLSKPYRREDLARRIRHLLANQRQRQAARPVPLALPPTAARPDEPPQGLRVLLVEDDGIIQASTADMLEALGHTVTAVSDADAALRVLEGGGIDVLFTDVGLPGRSGLELAREAMEGDPGLRVIVASGYGGTVRDGRGEAGLDAVFLPKPYTRNGIRKAFQSLAKPA</sequence>
<dbReference type="InterPro" id="IPR004358">
    <property type="entry name" value="Sig_transdc_His_kin-like_C"/>
</dbReference>
<evidence type="ECO:0000256" key="6">
    <source>
        <dbReference type="ARBA" id="ARBA00022777"/>
    </source>
</evidence>
<dbReference type="Proteomes" id="UP000595197">
    <property type="component" value="Chromosome"/>
</dbReference>
<dbReference type="SMART" id="SM00091">
    <property type="entry name" value="PAS"/>
    <property type="match status" value="2"/>
</dbReference>
<dbReference type="InterPro" id="IPR035965">
    <property type="entry name" value="PAS-like_dom_sf"/>
</dbReference>
<dbReference type="PROSITE" id="PS50113">
    <property type="entry name" value="PAC"/>
    <property type="match status" value="1"/>
</dbReference>
<dbReference type="Gene3D" id="3.40.50.2300">
    <property type="match status" value="2"/>
</dbReference>
<proteinExistence type="predicted"/>
<dbReference type="SMART" id="SM00448">
    <property type="entry name" value="REC"/>
    <property type="match status" value="2"/>
</dbReference>
<feature type="domain" description="PAS" evidence="13">
    <location>
        <begin position="8"/>
        <end position="79"/>
    </location>
</feature>
<dbReference type="PANTHER" id="PTHR43065">
    <property type="entry name" value="SENSOR HISTIDINE KINASE"/>
    <property type="match status" value="1"/>
</dbReference>
<comment type="catalytic activity">
    <reaction evidence="1">
        <text>ATP + protein L-histidine = ADP + protein N-phospho-L-histidine.</text>
        <dbReference type="EC" id="2.7.13.3"/>
    </reaction>
</comment>
<dbReference type="PRINTS" id="PR00344">
    <property type="entry name" value="BCTRLSENSOR"/>
</dbReference>
<evidence type="ECO:0000259" key="12">
    <source>
        <dbReference type="PROSITE" id="PS50110"/>
    </source>
</evidence>
<dbReference type="SUPFAM" id="SSF55874">
    <property type="entry name" value="ATPase domain of HSP90 chaperone/DNA topoisomerase II/histidine kinase"/>
    <property type="match status" value="1"/>
</dbReference>
<dbReference type="SUPFAM" id="SSF47384">
    <property type="entry name" value="Homodimeric domain of signal transducing histidine kinase"/>
    <property type="match status" value="1"/>
</dbReference>
<dbReference type="SUPFAM" id="SSF52172">
    <property type="entry name" value="CheY-like"/>
    <property type="match status" value="2"/>
</dbReference>
<evidence type="ECO:0000259" key="14">
    <source>
        <dbReference type="PROSITE" id="PS50113"/>
    </source>
</evidence>
<dbReference type="RefSeq" id="WP_201076161.1">
    <property type="nucleotide sequence ID" value="NZ_CP067420.1"/>
</dbReference>
<dbReference type="CDD" id="cd18161">
    <property type="entry name" value="REC_hyHK_blue-like"/>
    <property type="match status" value="1"/>
</dbReference>
<dbReference type="CDD" id="cd00156">
    <property type="entry name" value="REC"/>
    <property type="match status" value="1"/>
</dbReference>
<keyword evidence="6" id="KW-0418">Kinase</keyword>
<keyword evidence="16" id="KW-1185">Reference proteome</keyword>
<evidence type="ECO:0000259" key="13">
    <source>
        <dbReference type="PROSITE" id="PS50112"/>
    </source>
</evidence>
<keyword evidence="8" id="KW-0902">Two-component regulatory system</keyword>
<keyword evidence="3 9" id="KW-0597">Phosphoprotein</keyword>
<dbReference type="InterPro" id="IPR003594">
    <property type="entry name" value="HATPase_dom"/>
</dbReference>
<evidence type="ECO:0000259" key="11">
    <source>
        <dbReference type="PROSITE" id="PS50109"/>
    </source>
</evidence>
<evidence type="ECO:0000256" key="10">
    <source>
        <dbReference type="SAM" id="Coils"/>
    </source>
</evidence>
<feature type="domain" description="PAC" evidence="14">
    <location>
        <begin position="252"/>
        <end position="307"/>
    </location>
</feature>
<dbReference type="InterPro" id="IPR003661">
    <property type="entry name" value="HisK_dim/P_dom"/>
</dbReference>
<keyword evidence="4" id="KW-0808">Transferase</keyword>
<dbReference type="CDD" id="cd00082">
    <property type="entry name" value="HisKA"/>
    <property type="match status" value="1"/>
</dbReference>
<dbReference type="PROSITE" id="PS50109">
    <property type="entry name" value="HIS_KIN"/>
    <property type="match status" value="1"/>
</dbReference>
<feature type="coiled-coil region" evidence="10">
    <location>
        <begin position="298"/>
        <end position="343"/>
    </location>
</feature>
<keyword evidence="5" id="KW-0547">Nucleotide-binding</keyword>
<dbReference type="PANTHER" id="PTHR43065:SF46">
    <property type="entry name" value="C4-DICARBOXYLATE TRANSPORT SENSOR PROTEIN DCTB"/>
    <property type="match status" value="1"/>
</dbReference>
<dbReference type="InterPro" id="IPR036097">
    <property type="entry name" value="HisK_dim/P_sf"/>
</dbReference>